<accession>A0AAV4JFJ9</accession>
<organism evidence="1 2">
    <name type="scientific">Elysia marginata</name>
    <dbReference type="NCBI Taxonomy" id="1093978"/>
    <lineage>
        <taxon>Eukaryota</taxon>
        <taxon>Metazoa</taxon>
        <taxon>Spiralia</taxon>
        <taxon>Lophotrochozoa</taxon>
        <taxon>Mollusca</taxon>
        <taxon>Gastropoda</taxon>
        <taxon>Heterobranchia</taxon>
        <taxon>Euthyneura</taxon>
        <taxon>Panpulmonata</taxon>
        <taxon>Sacoglossa</taxon>
        <taxon>Placobranchoidea</taxon>
        <taxon>Plakobranchidae</taxon>
        <taxon>Elysia</taxon>
    </lineage>
</organism>
<comment type="caution">
    <text evidence="1">The sequence shown here is derived from an EMBL/GenBank/DDBJ whole genome shotgun (WGS) entry which is preliminary data.</text>
</comment>
<sequence length="106" mass="11354">MPVGWYCPSAAIHEGHHKQSQVFAFQNSPSGVRPAKAIELTTPANQPVPLCPAGPVTCRYEQLRCGNGAVMIIKLWSGPCSLTTSLKVDADIVLYAPQTGCTFVQV</sequence>
<protein>
    <submittedName>
        <fullName evidence="1">Uncharacterized protein</fullName>
    </submittedName>
</protein>
<dbReference type="AlphaFoldDB" id="A0AAV4JFJ9"/>
<name>A0AAV4JFJ9_9GAST</name>
<evidence type="ECO:0000313" key="2">
    <source>
        <dbReference type="Proteomes" id="UP000762676"/>
    </source>
</evidence>
<gene>
    <name evidence="1" type="ORF">ElyMa_006928800</name>
</gene>
<reference evidence="1 2" key="1">
    <citation type="journal article" date="2021" name="Elife">
        <title>Chloroplast acquisition without the gene transfer in kleptoplastic sea slugs, Plakobranchus ocellatus.</title>
        <authorList>
            <person name="Maeda T."/>
            <person name="Takahashi S."/>
            <person name="Yoshida T."/>
            <person name="Shimamura S."/>
            <person name="Takaki Y."/>
            <person name="Nagai Y."/>
            <person name="Toyoda A."/>
            <person name="Suzuki Y."/>
            <person name="Arimoto A."/>
            <person name="Ishii H."/>
            <person name="Satoh N."/>
            <person name="Nishiyama T."/>
            <person name="Hasebe M."/>
            <person name="Maruyama T."/>
            <person name="Minagawa J."/>
            <person name="Obokata J."/>
            <person name="Shigenobu S."/>
        </authorList>
    </citation>
    <scope>NUCLEOTIDE SEQUENCE [LARGE SCALE GENOMIC DNA]</scope>
</reference>
<proteinExistence type="predicted"/>
<dbReference type="Proteomes" id="UP000762676">
    <property type="component" value="Unassembled WGS sequence"/>
</dbReference>
<keyword evidence="2" id="KW-1185">Reference proteome</keyword>
<evidence type="ECO:0000313" key="1">
    <source>
        <dbReference type="EMBL" id="GFS21614.1"/>
    </source>
</evidence>
<dbReference type="EMBL" id="BMAT01013866">
    <property type="protein sequence ID" value="GFS21614.1"/>
    <property type="molecule type" value="Genomic_DNA"/>
</dbReference>